<keyword evidence="3" id="KW-1185">Reference proteome</keyword>
<name>A0A7D4CE86_9BACL</name>
<dbReference type="Pfam" id="PF12867">
    <property type="entry name" value="DinB_2"/>
    <property type="match status" value="1"/>
</dbReference>
<dbReference type="RefSeq" id="WP_173220636.1">
    <property type="nucleotide sequence ID" value="NZ_CP048104.1"/>
</dbReference>
<dbReference type="KEGG" id="kpul:GXN76_03750"/>
<evidence type="ECO:0000313" key="3">
    <source>
        <dbReference type="Proteomes" id="UP000503088"/>
    </source>
</evidence>
<dbReference type="Gene3D" id="1.20.120.450">
    <property type="entry name" value="dinb family like domain"/>
    <property type="match status" value="1"/>
</dbReference>
<feature type="domain" description="DinB-like" evidence="1">
    <location>
        <begin position="15"/>
        <end position="143"/>
    </location>
</feature>
<evidence type="ECO:0000259" key="1">
    <source>
        <dbReference type="Pfam" id="PF12867"/>
    </source>
</evidence>
<dbReference type="InterPro" id="IPR024775">
    <property type="entry name" value="DinB-like"/>
</dbReference>
<proteinExistence type="predicted"/>
<dbReference type="Proteomes" id="UP000503088">
    <property type="component" value="Chromosome"/>
</dbReference>
<organism evidence="2 3">
    <name type="scientific">Kroppenstedtia pulmonis</name>
    <dbReference type="NCBI Taxonomy" id="1380685"/>
    <lineage>
        <taxon>Bacteria</taxon>
        <taxon>Bacillati</taxon>
        <taxon>Bacillota</taxon>
        <taxon>Bacilli</taxon>
        <taxon>Bacillales</taxon>
        <taxon>Thermoactinomycetaceae</taxon>
        <taxon>Kroppenstedtia</taxon>
    </lineage>
</organism>
<dbReference type="AlphaFoldDB" id="A0A7D4CE86"/>
<accession>A0A7D4CE86</accession>
<reference evidence="2 3" key="1">
    <citation type="submission" date="2020-01" db="EMBL/GenBank/DDBJ databases">
        <authorList>
            <person name="Gulvik C.A."/>
            <person name="Batra D.G."/>
        </authorList>
    </citation>
    <scope>NUCLEOTIDE SEQUENCE [LARGE SCALE GENOMIC DNA]</scope>
    <source>
        <strain evidence="2 3">W9323</strain>
    </source>
</reference>
<gene>
    <name evidence="2" type="ORF">GXN76_03750</name>
</gene>
<evidence type="ECO:0000313" key="2">
    <source>
        <dbReference type="EMBL" id="QKG83674.1"/>
    </source>
</evidence>
<dbReference type="EMBL" id="CP048104">
    <property type="protein sequence ID" value="QKG83674.1"/>
    <property type="molecule type" value="Genomic_DNA"/>
</dbReference>
<sequence length="154" mass="17345">MDQAVFKQMEWIRNQLTVKLAEETNPEILDRIPSGFNNSIRWNLGHILHAQEQMVFGLAGEQVTLPESYEGLFGNGTKPGDWTTEPPSLETLIDALKEQPARIQQAFSDRLETPLVKPFLSYETIGEIISFSLFHEGVHIGVIKGLQNALKGER</sequence>
<dbReference type="SUPFAM" id="SSF109854">
    <property type="entry name" value="DinB/YfiT-like putative metalloenzymes"/>
    <property type="match status" value="1"/>
</dbReference>
<protein>
    <submittedName>
        <fullName evidence="2">DinB family protein</fullName>
    </submittedName>
</protein>
<dbReference type="InterPro" id="IPR034660">
    <property type="entry name" value="DinB/YfiT-like"/>
</dbReference>